<dbReference type="AlphaFoldDB" id="A0A369LEZ0"/>
<protein>
    <submittedName>
        <fullName evidence="1">Uncharacterized protein</fullName>
    </submittedName>
</protein>
<dbReference type="EMBL" id="PPTO01000009">
    <property type="protein sequence ID" value="RDB58213.1"/>
    <property type="molecule type" value="Genomic_DNA"/>
</dbReference>
<sequence>MTAADLLGHERETLSLSAGWLLTLQQTQGFVAARRPIPGADMKFSIRNVDRQPSQKAIRKTPWNPLQQAFAETPRAKAWPESFAEALD</sequence>
<comment type="caution">
    <text evidence="1">The sequence shown here is derived from an EMBL/GenBank/DDBJ whole genome shotgun (WGS) entry which is preliminary data.</text>
</comment>
<proteinExistence type="predicted"/>
<gene>
    <name evidence="1" type="ORF">C1881_06525</name>
</gene>
<name>A0A369LEZ0_9ACTN</name>
<dbReference type="Proteomes" id="UP000253975">
    <property type="component" value="Unassembled WGS sequence"/>
</dbReference>
<reference evidence="1 2" key="1">
    <citation type="journal article" date="2018" name="Elife">
        <title>Discovery and characterization of a prevalent human gut bacterial enzyme sufficient for the inactivation of a family of plant toxins.</title>
        <authorList>
            <person name="Koppel N."/>
            <person name="Bisanz J.E."/>
            <person name="Pandelia M.E."/>
            <person name="Turnbaugh P.J."/>
            <person name="Balskus E.P."/>
        </authorList>
    </citation>
    <scope>NUCLEOTIDE SEQUENCE [LARGE SCALE GENOMIC DNA]</scope>
    <source>
        <strain evidence="1 2">OB21 GAM31</strain>
    </source>
</reference>
<evidence type="ECO:0000313" key="1">
    <source>
        <dbReference type="EMBL" id="RDB58213.1"/>
    </source>
</evidence>
<organism evidence="1 2">
    <name type="scientific">Slackia isoflavoniconvertens</name>
    <dbReference type="NCBI Taxonomy" id="572010"/>
    <lineage>
        <taxon>Bacteria</taxon>
        <taxon>Bacillati</taxon>
        <taxon>Actinomycetota</taxon>
        <taxon>Coriobacteriia</taxon>
        <taxon>Eggerthellales</taxon>
        <taxon>Eggerthellaceae</taxon>
        <taxon>Slackia</taxon>
    </lineage>
</organism>
<evidence type="ECO:0000313" key="2">
    <source>
        <dbReference type="Proteomes" id="UP000253975"/>
    </source>
</evidence>
<accession>A0A369LEZ0</accession>